<dbReference type="AlphaFoldDB" id="A0A074WM54"/>
<comment type="similarity">
    <text evidence="2 7">Belongs to the thiamine pyrophosphokinase family.</text>
</comment>
<accession>A0A074WM54</accession>
<dbReference type="HOGENOM" id="CLU_044237_0_0_1"/>
<comment type="pathway">
    <text evidence="1 7">Cofactor biosynthesis; thiamine diphosphate biosynthesis; thiamine diphosphate from thiamine: step 1/1.</text>
</comment>
<dbReference type="GO" id="GO:0004788">
    <property type="term" value="F:thiamine diphosphokinase activity"/>
    <property type="evidence" value="ECO:0007669"/>
    <property type="project" value="UniProtKB-UniRule"/>
</dbReference>
<evidence type="ECO:0000256" key="5">
    <source>
        <dbReference type="ARBA" id="ARBA00022777"/>
    </source>
</evidence>
<keyword evidence="10" id="KW-1185">Reference proteome</keyword>
<dbReference type="PANTHER" id="PTHR13622">
    <property type="entry name" value="THIAMIN PYROPHOSPHOKINASE"/>
    <property type="match status" value="1"/>
</dbReference>
<dbReference type="RefSeq" id="XP_040880534.1">
    <property type="nucleotide sequence ID" value="XM_041028011.1"/>
</dbReference>
<dbReference type="InterPro" id="IPR007371">
    <property type="entry name" value="TPK_catalytic"/>
</dbReference>
<dbReference type="GO" id="GO:0016301">
    <property type="term" value="F:kinase activity"/>
    <property type="evidence" value="ECO:0007669"/>
    <property type="project" value="UniProtKB-UniRule"/>
</dbReference>
<evidence type="ECO:0000256" key="4">
    <source>
        <dbReference type="ARBA" id="ARBA00022741"/>
    </source>
</evidence>
<dbReference type="EMBL" id="KL584831">
    <property type="protein sequence ID" value="KEQ63511.1"/>
    <property type="molecule type" value="Genomic_DNA"/>
</dbReference>
<dbReference type="SUPFAM" id="SSF63862">
    <property type="entry name" value="Thiamin pyrophosphokinase, substrate-binding domain"/>
    <property type="match status" value="1"/>
</dbReference>
<keyword evidence="6 7" id="KW-0067">ATP-binding</keyword>
<dbReference type="GO" id="GO:0005524">
    <property type="term" value="F:ATP binding"/>
    <property type="evidence" value="ECO:0007669"/>
    <property type="project" value="UniProtKB-UniRule"/>
</dbReference>
<keyword evidence="3 7" id="KW-0808">Transferase</keyword>
<organism evidence="9 10">
    <name type="scientific">Aureobasidium melanogenum (strain CBS 110374)</name>
    <name type="common">Aureobasidium pullulans var. melanogenum</name>
    <dbReference type="NCBI Taxonomy" id="1043003"/>
    <lineage>
        <taxon>Eukaryota</taxon>
        <taxon>Fungi</taxon>
        <taxon>Dikarya</taxon>
        <taxon>Ascomycota</taxon>
        <taxon>Pezizomycotina</taxon>
        <taxon>Dothideomycetes</taxon>
        <taxon>Dothideomycetidae</taxon>
        <taxon>Dothideales</taxon>
        <taxon>Saccotheciaceae</taxon>
        <taxon>Aureobasidium</taxon>
    </lineage>
</organism>
<dbReference type="InterPro" id="IPR036371">
    <property type="entry name" value="TPK_B1-bd_sf"/>
</dbReference>
<dbReference type="SUPFAM" id="SSF63999">
    <property type="entry name" value="Thiamin pyrophosphokinase, catalytic domain"/>
    <property type="match status" value="1"/>
</dbReference>
<dbReference type="GO" id="GO:0030975">
    <property type="term" value="F:thiamine binding"/>
    <property type="evidence" value="ECO:0007669"/>
    <property type="project" value="UniProtKB-UniRule"/>
</dbReference>
<comment type="catalytic activity">
    <reaction evidence="7">
        <text>thiamine + ATP = thiamine diphosphate + AMP + H(+)</text>
        <dbReference type="Rhea" id="RHEA:11576"/>
        <dbReference type="ChEBI" id="CHEBI:15378"/>
        <dbReference type="ChEBI" id="CHEBI:18385"/>
        <dbReference type="ChEBI" id="CHEBI:30616"/>
        <dbReference type="ChEBI" id="CHEBI:58937"/>
        <dbReference type="ChEBI" id="CHEBI:456215"/>
    </reaction>
</comment>
<keyword evidence="5 7" id="KW-0418">Kinase</keyword>
<dbReference type="STRING" id="1043003.A0A074WM54"/>
<evidence type="ECO:0000313" key="9">
    <source>
        <dbReference type="EMBL" id="KEQ63511.1"/>
    </source>
</evidence>
<dbReference type="NCBIfam" id="TIGR01378">
    <property type="entry name" value="thi_PPkinase"/>
    <property type="match status" value="1"/>
</dbReference>
<dbReference type="Gene3D" id="3.40.50.10240">
    <property type="entry name" value="Thiamin pyrophosphokinase, catalytic domain"/>
    <property type="match status" value="1"/>
</dbReference>
<dbReference type="PANTHER" id="PTHR13622:SF8">
    <property type="entry name" value="THIAMIN PYROPHOSPHOKINASE 1"/>
    <property type="match status" value="1"/>
</dbReference>
<dbReference type="Pfam" id="PF04263">
    <property type="entry name" value="TPK_catalytic"/>
    <property type="match status" value="1"/>
</dbReference>
<sequence>MGDTHPDAHPADFIKDGNELTHLDKDQSKPALIILNQPIADTKVLGRLWNHTSYRLCADGGANQLYDLFNQNDPSQLDRYLPNIIHGDLDSLREDVKSYYKEHNVEVTEDPDQYSTDFGKAIKQVLREQPWQRNFLVLGTIAGRLDQGIGLLSEIYREQHSKQHANIRFWLFSESSISFTLSPGTTTIHTPLGERVITPNIGILPIFGPAHISTNGLEWDVTDWHTQMGGQVSTSNHIVEDQITISTDAEVLFTVERRKSVAG</sequence>
<dbReference type="PIRSF" id="PIRSF031057">
    <property type="entry name" value="Thiamin_pyrophosphokinase"/>
    <property type="match status" value="1"/>
</dbReference>
<evidence type="ECO:0000256" key="6">
    <source>
        <dbReference type="ARBA" id="ARBA00022840"/>
    </source>
</evidence>
<dbReference type="InterPro" id="IPR006282">
    <property type="entry name" value="Thi_PPkinase"/>
</dbReference>
<dbReference type="Pfam" id="PF04265">
    <property type="entry name" value="TPK_B1_binding"/>
    <property type="match status" value="1"/>
</dbReference>
<reference evidence="9 10" key="1">
    <citation type="journal article" date="2014" name="BMC Genomics">
        <title>Genome sequencing of four Aureobasidium pullulans varieties: biotechnological potential, stress tolerance, and description of new species.</title>
        <authorList>
            <person name="Gostin Ar C."/>
            <person name="Ohm R.A."/>
            <person name="Kogej T."/>
            <person name="Sonjak S."/>
            <person name="Turk M."/>
            <person name="Zajc J."/>
            <person name="Zalar P."/>
            <person name="Grube M."/>
            <person name="Sun H."/>
            <person name="Han J."/>
            <person name="Sharma A."/>
            <person name="Chiniquy J."/>
            <person name="Ngan C.Y."/>
            <person name="Lipzen A."/>
            <person name="Barry K."/>
            <person name="Grigoriev I.V."/>
            <person name="Gunde-Cimerman N."/>
        </authorList>
    </citation>
    <scope>NUCLEOTIDE SEQUENCE [LARGE SCALE GENOMIC DNA]</scope>
    <source>
        <strain evidence="9 10">CBS 110374</strain>
    </source>
</reference>
<evidence type="ECO:0000313" key="10">
    <source>
        <dbReference type="Proteomes" id="UP000030672"/>
    </source>
</evidence>
<dbReference type="SMART" id="SM00983">
    <property type="entry name" value="TPK_B1_binding"/>
    <property type="match status" value="1"/>
</dbReference>
<dbReference type="InterPro" id="IPR016966">
    <property type="entry name" value="Thiamin_pyrophosphokinase_euk"/>
</dbReference>
<dbReference type="GeneID" id="63921384"/>
<name>A0A074WM54_AURM1</name>
<protein>
    <recommendedName>
        <fullName evidence="7">Thiamine pyrophosphokinase</fullName>
        <ecNumber evidence="7">2.7.6.2</ecNumber>
    </recommendedName>
</protein>
<evidence type="ECO:0000256" key="7">
    <source>
        <dbReference type="PIRNR" id="PIRNR031057"/>
    </source>
</evidence>
<dbReference type="GO" id="GO:0006772">
    <property type="term" value="P:thiamine metabolic process"/>
    <property type="evidence" value="ECO:0007669"/>
    <property type="project" value="InterPro"/>
</dbReference>
<dbReference type="EC" id="2.7.6.2" evidence="7"/>
<proteinExistence type="inferred from homology"/>
<feature type="domain" description="Thiamin pyrophosphokinase thiamin-binding" evidence="8">
    <location>
        <begin position="184"/>
        <end position="252"/>
    </location>
</feature>
<dbReference type="InterPro" id="IPR007373">
    <property type="entry name" value="Thiamin_PyroPKinase_B1-bd"/>
</dbReference>
<dbReference type="Proteomes" id="UP000030672">
    <property type="component" value="Unassembled WGS sequence"/>
</dbReference>
<evidence type="ECO:0000256" key="2">
    <source>
        <dbReference type="ARBA" id="ARBA00006785"/>
    </source>
</evidence>
<dbReference type="GO" id="GO:0009229">
    <property type="term" value="P:thiamine diphosphate biosynthetic process"/>
    <property type="evidence" value="ECO:0007669"/>
    <property type="project" value="UniProtKB-UniRule"/>
</dbReference>
<dbReference type="CDD" id="cd07995">
    <property type="entry name" value="TPK"/>
    <property type="match status" value="1"/>
</dbReference>
<keyword evidence="4 7" id="KW-0547">Nucleotide-binding</keyword>
<gene>
    <name evidence="9" type="ORF">M437DRAFT_83890</name>
</gene>
<dbReference type="InterPro" id="IPR036759">
    <property type="entry name" value="TPK_catalytic_sf"/>
</dbReference>
<evidence type="ECO:0000256" key="3">
    <source>
        <dbReference type="ARBA" id="ARBA00022679"/>
    </source>
</evidence>
<evidence type="ECO:0000259" key="8">
    <source>
        <dbReference type="SMART" id="SM00983"/>
    </source>
</evidence>
<evidence type="ECO:0000256" key="1">
    <source>
        <dbReference type="ARBA" id="ARBA00005078"/>
    </source>
</evidence>
<dbReference type="UniPathway" id="UPA00060">
    <property type="reaction ID" value="UER00597"/>
</dbReference>